<keyword evidence="1" id="KW-1133">Transmembrane helix</keyword>
<evidence type="ECO:0000256" key="1">
    <source>
        <dbReference type="SAM" id="Phobius"/>
    </source>
</evidence>
<evidence type="ECO:0000259" key="2">
    <source>
        <dbReference type="Pfam" id="PF07811"/>
    </source>
</evidence>
<evidence type="ECO:0000313" key="3">
    <source>
        <dbReference type="EMBL" id="NTS30792.1"/>
    </source>
</evidence>
<dbReference type="InterPro" id="IPR012495">
    <property type="entry name" value="TadE-like_dom"/>
</dbReference>
<dbReference type="Proteomes" id="UP000550508">
    <property type="component" value="Unassembled WGS sequence"/>
</dbReference>
<organism evidence="3 4">
    <name type="scientific">Phyllobacterium pellucidum</name>
    <dbReference type="NCBI Taxonomy" id="2740464"/>
    <lineage>
        <taxon>Bacteria</taxon>
        <taxon>Pseudomonadati</taxon>
        <taxon>Pseudomonadota</taxon>
        <taxon>Alphaproteobacteria</taxon>
        <taxon>Hyphomicrobiales</taxon>
        <taxon>Phyllobacteriaceae</taxon>
        <taxon>Phyllobacterium</taxon>
    </lineage>
</organism>
<protein>
    <submittedName>
        <fullName evidence="3">Pilus assembly protein</fullName>
    </submittedName>
</protein>
<dbReference type="RefSeq" id="WP_051614603.1">
    <property type="nucleotide sequence ID" value="NZ_CP088292.1"/>
</dbReference>
<dbReference type="EMBL" id="JABUMX010000001">
    <property type="protein sequence ID" value="NTS30792.1"/>
    <property type="molecule type" value="Genomic_DNA"/>
</dbReference>
<dbReference type="AlphaFoldDB" id="A0A849VLS1"/>
<keyword evidence="4" id="KW-1185">Reference proteome</keyword>
<feature type="domain" description="TadE-like" evidence="2">
    <location>
        <begin position="26"/>
        <end position="64"/>
    </location>
</feature>
<evidence type="ECO:0000313" key="4">
    <source>
        <dbReference type="Proteomes" id="UP000550508"/>
    </source>
</evidence>
<dbReference type="Pfam" id="PF07811">
    <property type="entry name" value="TadE"/>
    <property type="match status" value="1"/>
</dbReference>
<gene>
    <name evidence="3" type="ORF">HQ945_05965</name>
</gene>
<keyword evidence="1" id="KW-0812">Transmembrane</keyword>
<sequence length="205" mass="21935">MNNQKQQKTAKYLALVMKRFIGDKRGVAALEFALIAPVLILLYLGTVETTEGVNVNKDLGRAATMVADLVTQQTTVTTAQLGDIMKIGQATVLPYRRDTPQITITSIDISAAGNATVLWSRRVVNGTESRPFNAGSAVTLDANLRIPSTTVVQVKAELAYVPIIPWTITGQTNTAAGASVIGIHMSKNTYGRIRQGSNAVTCTNC</sequence>
<name>A0A849VLS1_9HYPH</name>
<comment type="caution">
    <text evidence="3">The sequence shown here is derived from an EMBL/GenBank/DDBJ whole genome shotgun (WGS) entry which is preliminary data.</text>
</comment>
<proteinExistence type="predicted"/>
<accession>A0A849VLS1</accession>
<feature type="transmembrane region" description="Helical" evidence="1">
    <location>
        <begin position="27"/>
        <end position="45"/>
    </location>
</feature>
<keyword evidence="1" id="KW-0472">Membrane</keyword>
<reference evidence="3 4" key="1">
    <citation type="submission" date="2020-05" db="EMBL/GenBank/DDBJ databases">
        <authorList>
            <person name="Kim M.K."/>
        </authorList>
    </citation>
    <scope>NUCLEOTIDE SEQUENCE [LARGE SCALE GENOMIC DNA]</scope>
    <source>
        <strain evidence="3 4">BT25</strain>
    </source>
</reference>